<dbReference type="Proteomes" id="UP001324533">
    <property type="component" value="Chromosome"/>
</dbReference>
<dbReference type="SUPFAM" id="SSF51735">
    <property type="entry name" value="NAD(P)-binding Rossmann-fold domains"/>
    <property type="match status" value="1"/>
</dbReference>
<organism evidence="2 3">
    <name type="scientific">Microbacterium invictum</name>
    <dbReference type="NCBI Taxonomy" id="515415"/>
    <lineage>
        <taxon>Bacteria</taxon>
        <taxon>Bacillati</taxon>
        <taxon>Actinomycetota</taxon>
        <taxon>Actinomycetes</taxon>
        <taxon>Micrococcales</taxon>
        <taxon>Microbacteriaceae</taxon>
        <taxon>Microbacterium</taxon>
    </lineage>
</organism>
<proteinExistence type="predicted"/>
<dbReference type="PANTHER" id="PTHR15020:SF50">
    <property type="entry name" value="UPF0659 PROTEIN YMR090W"/>
    <property type="match status" value="1"/>
</dbReference>
<evidence type="ECO:0000259" key="1">
    <source>
        <dbReference type="Pfam" id="PF13460"/>
    </source>
</evidence>
<dbReference type="InterPro" id="IPR036291">
    <property type="entry name" value="NAD(P)-bd_dom_sf"/>
</dbReference>
<evidence type="ECO:0000313" key="3">
    <source>
        <dbReference type="Proteomes" id="UP001324533"/>
    </source>
</evidence>
<dbReference type="Gene3D" id="3.40.50.720">
    <property type="entry name" value="NAD(P)-binding Rossmann-like Domain"/>
    <property type="match status" value="1"/>
</dbReference>
<reference evidence="2 3" key="1">
    <citation type="submission" date="2023-06" db="EMBL/GenBank/DDBJ databases">
        <title>Rock-solubilizing bacteria, Microbacterium invictum, promotes re-establishment of vegetation in rocky wasteland by accelerating rock bio-weathering and reshaping soil bacterial community.</title>
        <authorList>
            <person name="Liu C."/>
        </authorList>
    </citation>
    <scope>NUCLEOTIDE SEQUENCE [LARGE SCALE GENOMIC DNA]</scope>
    <source>
        <strain evidence="2 3">X-18</strain>
    </source>
</reference>
<dbReference type="RefSeq" id="WP_322409270.1">
    <property type="nucleotide sequence ID" value="NZ_CP139779.1"/>
</dbReference>
<sequence length="219" mass="22620">MSRVLVFGGHGKVAMLLAPLLVSRGDEVTAVIRNPDHVRDVESTGATPRVADIETLDIDALADLVSGHDVVVWSAGAGGGDAARTYAVDRDAAIRSMDAAARAGVARYVMVSWLGSAPDHGVPQDDPFFPYADAKLAADDHLRGTELSWTVLGPGALLDDPGTGRIEIDPQGRGAVPRADVAAAVATALVEPATIGRTLRFGGGDQPIPEAFAAAPDAR</sequence>
<protein>
    <submittedName>
        <fullName evidence="2">SDR family oxidoreductase</fullName>
    </submittedName>
</protein>
<dbReference type="PANTHER" id="PTHR15020">
    <property type="entry name" value="FLAVIN REDUCTASE-RELATED"/>
    <property type="match status" value="1"/>
</dbReference>
<evidence type="ECO:0000313" key="2">
    <source>
        <dbReference type="EMBL" id="WQB69147.1"/>
    </source>
</evidence>
<feature type="domain" description="NAD(P)-binding" evidence="1">
    <location>
        <begin position="8"/>
        <end position="192"/>
    </location>
</feature>
<dbReference type="InterPro" id="IPR016040">
    <property type="entry name" value="NAD(P)-bd_dom"/>
</dbReference>
<keyword evidence="3" id="KW-1185">Reference proteome</keyword>
<dbReference type="EMBL" id="CP139779">
    <property type="protein sequence ID" value="WQB69147.1"/>
    <property type="molecule type" value="Genomic_DNA"/>
</dbReference>
<gene>
    <name evidence="2" type="ORF">T9R20_10545</name>
</gene>
<dbReference type="CDD" id="cd05243">
    <property type="entry name" value="SDR_a5"/>
    <property type="match status" value="1"/>
</dbReference>
<accession>A0ABZ0V6C5</accession>
<name>A0ABZ0V6C5_9MICO</name>
<dbReference type="Pfam" id="PF13460">
    <property type="entry name" value="NAD_binding_10"/>
    <property type="match status" value="1"/>
</dbReference>